<dbReference type="AlphaFoldDB" id="A0A9P0C2K8"/>
<dbReference type="GO" id="GO:0005886">
    <property type="term" value="C:plasma membrane"/>
    <property type="evidence" value="ECO:0007669"/>
    <property type="project" value="UniProtKB-SubCell"/>
</dbReference>
<gene>
    <name evidence="9" type="ORF">BEMITA_LOCUS2353</name>
</gene>
<evidence type="ECO:0000313" key="9">
    <source>
        <dbReference type="EMBL" id="CAH0762192.1"/>
    </source>
</evidence>
<dbReference type="EMBL" id="OU963871">
    <property type="protein sequence ID" value="CAH0762192.1"/>
    <property type="molecule type" value="Genomic_DNA"/>
</dbReference>
<dbReference type="Gene3D" id="1.10.287.70">
    <property type="match status" value="1"/>
</dbReference>
<sequence length="349" mass="40320">MFPKFSQSDDYTAIAGEEIVERHLLIYFKFFWRFFKGLRTIICAEFSCFQYHPFMGLILHVNTKNGNILSFDQRDLRGGHLNIGILQRPEIFVYDESSPILWLRNIINEILDHLQDELQCEMNRALIWAEIAGINAASDYESAQDQGLDMLIFPDCISPGETDFTKFDFSGTAQSCSHCFATPRSSFVPQYLLPFKSFSLSVWSAIIATVLTLYVTLYAFYYTQWALFERFYSEEVRLDFQNTSVSFILYSYFTVGCPSRLSLGRTMTGKILFVIISVFVLIIVTLFQSELTSLLSTFLRYPDIDTLEDLSSSDLSIQTRDLNTSVELLRESEFFDALQHKFTEKLLLL</sequence>
<dbReference type="Proteomes" id="UP001152759">
    <property type="component" value="Chromosome 10"/>
</dbReference>
<evidence type="ECO:0000256" key="3">
    <source>
        <dbReference type="ARBA" id="ARBA00022692"/>
    </source>
</evidence>
<proteinExistence type="predicted"/>
<evidence type="ECO:0008006" key="11">
    <source>
        <dbReference type="Google" id="ProtNLM"/>
    </source>
</evidence>
<keyword evidence="3 8" id="KW-0812">Transmembrane</keyword>
<evidence type="ECO:0000256" key="1">
    <source>
        <dbReference type="ARBA" id="ARBA00004651"/>
    </source>
</evidence>
<evidence type="ECO:0000313" key="10">
    <source>
        <dbReference type="Proteomes" id="UP001152759"/>
    </source>
</evidence>
<feature type="transmembrane region" description="Helical" evidence="8">
    <location>
        <begin position="200"/>
        <end position="220"/>
    </location>
</feature>
<keyword evidence="5 8" id="KW-0472">Membrane</keyword>
<keyword evidence="7" id="KW-0325">Glycoprotein</keyword>
<evidence type="ECO:0000256" key="8">
    <source>
        <dbReference type="SAM" id="Phobius"/>
    </source>
</evidence>
<reference evidence="9" key="1">
    <citation type="submission" date="2021-12" db="EMBL/GenBank/DDBJ databases">
        <authorList>
            <person name="King R."/>
        </authorList>
    </citation>
    <scope>NUCLEOTIDE SEQUENCE</scope>
</reference>
<evidence type="ECO:0000256" key="4">
    <source>
        <dbReference type="ARBA" id="ARBA00022989"/>
    </source>
</evidence>
<name>A0A9P0C2K8_BEMTA</name>
<feature type="transmembrane region" description="Helical" evidence="8">
    <location>
        <begin position="271"/>
        <end position="289"/>
    </location>
</feature>
<dbReference type="InterPro" id="IPR052192">
    <property type="entry name" value="Insect_Ionotropic_Sensory_Rcpt"/>
</dbReference>
<accession>A0A9P0C2K8</accession>
<evidence type="ECO:0000256" key="7">
    <source>
        <dbReference type="ARBA" id="ARBA00023180"/>
    </source>
</evidence>
<evidence type="ECO:0000256" key="5">
    <source>
        <dbReference type="ARBA" id="ARBA00023136"/>
    </source>
</evidence>
<evidence type="ECO:0000256" key="6">
    <source>
        <dbReference type="ARBA" id="ARBA00023170"/>
    </source>
</evidence>
<keyword evidence="10" id="KW-1185">Reference proteome</keyword>
<protein>
    <recommendedName>
        <fullName evidence="11">Ionotropic glutamate receptor C-terminal domain-containing protein</fullName>
    </recommendedName>
</protein>
<keyword evidence="2" id="KW-1003">Cell membrane</keyword>
<dbReference type="PANTHER" id="PTHR42643:SF24">
    <property type="entry name" value="IONOTROPIC RECEPTOR 60A"/>
    <property type="match status" value="1"/>
</dbReference>
<keyword evidence="6" id="KW-0675">Receptor</keyword>
<keyword evidence="4 8" id="KW-1133">Transmembrane helix</keyword>
<comment type="subcellular location">
    <subcellularLocation>
        <location evidence="1">Cell membrane</location>
        <topology evidence="1">Multi-pass membrane protein</topology>
    </subcellularLocation>
</comment>
<organism evidence="9 10">
    <name type="scientific">Bemisia tabaci</name>
    <name type="common">Sweetpotato whitefly</name>
    <name type="synonym">Aleurodes tabaci</name>
    <dbReference type="NCBI Taxonomy" id="7038"/>
    <lineage>
        <taxon>Eukaryota</taxon>
        <taxon>Metazoa</taxon>
        <taxon>Ecdysozoa</taxon>
        <taxon>Arthropoda</taxon>
        <taxon>Hexapoda</taxon>
        <taxon>Insecta</taxon>
        <taxon>Pterygota</taxon>
        <taxon>Neoptera</taxon>
        <taxon>Paraneoptera</taxon>
        <taxon>Hemiptera</taxon>
        <taxon>Sternorrhyncha</taxon>
        <taxon>Aleyrodoidea</taxon>
        <taxon>Aleyrodidae</taxon>
        <taxon>Aleyrodinae</taxon>
        <taxon>Bemisia</taxon>
    </lineage>
</organism>
<evidence type="ECO:0000256" key="2">
    <source>
        <dbReference type="ARBA" id="ARBA00022475"/>
    </source>
</evidence>
<dbReference type="PANTHER" id="PTHR42643">
    <property type="entry name" value="IONOTROPIC RECEPTOR 20A-RELATED"/>
    <property type="match status" value="1"/>
</dbReference>